<organism evidence="1 2">
    <name type="scientific">Cynoglossus semilaevis</name>
    <name type="common">Tongue sole</name>
    <dbReference type="NCBI Taxonomy" id="244447"/>
    <lineage>
        <taxon>Eukaryota</taxon>
        <taxon>Metazoa</taxon>
        <taxon>Chordata</taxon>
        <taxon>Craniata</taxon>
        <taxon>Vertebrata</taxon>
        <taxon>Euteleostomi</taxon>
        <taxon>Actinopterygii</taxon>
        <taxon>Neopterygii</taxon>
        <taxon>Teleostei</taxon>
        <taxon>Neoteleostei</taxon>
        <taxon>Acanthomorphata</taxon>
        <taxon>Carangaria</taxon>
        <taxon>Pleuronectiformes</taxon>
        <taxon>Pleuronectoidei</taxon>
        <taxon>Cynoglossidae</taxon>
        <taxon>Cynoglossinae</taxon>
        <taxon>Cynoglossus</taxon>
    </lineage>
</organism>
<evidence type="ECO:0000313" key="1">
    <source>
        <dbReference type="Ensembl" id="ENSCSEP00000016690.1"/>
    </source>
</evidence>
<dbReference type="GeneTree" id="ENSGT00390000008551"/>
<dbReference type="PANTHER" id="PTHR16234:SF5">
    <property type="entry name" value="AFG2-INTERACTING RIBOSOME MATURATION FACTOR"/>
    <property type="match status" value="1"/>
</dbReference>
<dbReference type="CTD" id="54955"/>
<dbReference type="InterPro" id="IPR029159">
    <property type="entry name" value="CA109-like"/>
</dbReference>
<dbReference type="GO" id="GO:0005634">
    <property type="term" value="C:nucleus"/>
    <property type="evidence" value="ECO:0007669"/>
    <property type="project" value="TreeGrafter"/>
</dbReference>
<dbReference type="KEGG" id="csem:103394002"/>
<dbReference type="Ensembl" id="ENSCSET00000016903.1">
    <property type="protein sequence ID" value="ENSCSEP00000016690.1"/>
    <property type="gene ID" value="ENSCSEG00000010736.1"/>
</dbReference>
<dbReference type="STRING" id="244447.ENSCSEP00000016690"/>
<dbReference type="FunCoup" id="A0A3P8VWC5">
    <property type="interactions" value="1501"/>
</dbReference>
<reference evidence="1" key="2">
    <citation type="submission" date="2025-08" db="UniProtKB">
        <authorList>
            <consortium name="Ensembl"/>
        </authorList>
    </citation>
    <scope>IDENTIFICATION</scope>
</reference>
<dbReference type="Pfam" id="PF15011">
    <property type="entry name" value="CA109-like"/>
    <property type="match status" value="1"/>
</dbReference>
<dbReference type="OMA" id="SHVEQVF"/>
<sequence length="201" mass="22727">MSKPGVASLHEALQKSFQGLENNQKIWTSLLAECVPLLESLGNLAEQSKALSNVQLSITPLRVFPDLEDRLRFKLQEAMDTVLVKLNEKMSSFQSVRDAITNHVSGVVQLYEQLTDSLDLNCVTERSATAPSIADMMEWLQDAGRHYQRQFMKRKLLLQTLRPDDLTLMESAPGRWKSLASQSAEDNITDAFFKVSFFMES</sequence>
<dbReference type="Proteomes" id="UP000265120">
    <property type="component" value="Chromosome 18"/>
</dbReference>
<proteinExistence type="predicted"/>
<name>A0A3P8VWC5_CYNSE</name>
<dbReference type="AlphaFoldDB" id="A0A3P8VWC5"/>
<protein>
    <submittedName>
        <fullName evidence="1">AFG2 interacting ribosome maturation factor</fullName>
    </submittedName>
</protein>
<reference evidence="1 2" key="1">
    <citation type="journal article" date="2014" name="Nat. Genet.">
        <title>Whole-genome sequence of a flatfish provides insights into ZW sex chromosome evolution and adaptation to a benthic lifestyle.</title>
        <authorList>
            <person name="Chen S."/>
            <person name="Zhang G."/>
            <person name="Shao C."/>
            <person name="Huang Q."/>
            <person name="Liu G."/>
            <person name="Zhang P."/>
            <person name="Song W."/>
            <person name="An N."/>
            <person name="Chalopin D."/>
            <person name="Volff J.N."/>
            <person name="Hong Y."/>
            <person name="Li Q."/>
            <person name="Sha Z."/>
            <person name="Zhou H."/>
            <person name="Xie M."/>
            <person name="Yu Q."/>
            <person name="Liu Y."/>
            <person name="Xiang H."/>
            <person name="Wang N."/>
            <person name="Wu K."/>
            <person name="Yang C."/>
            <person name="Zhou Q."/>
            <person name="Liao X."/>
            <person name="Yang L."/>
            <person name="Hu Q."/>
            <person name="Zhang J."/>
            <person name="Meng L."/>
            <person name="Jin L."/>
            <person name="Tian Y."/>
            <person name="Lian J."/>
            <person name="Yang J."/>
            <person name="Miao G."/>
            <person name="Liu S."/>
            <person name="Liang Z."/>
            <person name="Yan F."/>
            <person name="Li Y."/>
            <person name="Sun B."/>
            <person name="Zhang H."/>
            <person name="Zhang J."/>
            <person name="Zhu Y."/>
            <person name="Du M."/>
            <person name="Zhao Y."/>
            <person name="Schartl M."/>
            <person name="Tang Q."/>
            <person name="Wang J."/>
        </authorList>
    </citation>
    <scope>NUCLEOTIDE SEQUENCE</scope>
</reference>
<evidence type="ECO:0000313" key="2">
    <source>
        <dbReference type="Proteomes" id="UP000265120"/>
    </source>
</evidence>
<dbReference type="GeneID" id="103394002"/>
<dbReference type="PANTHER" id="PTHR16234">
    <property type="entry name" value="SIMILAR TO HYPOTHETICAL PROTEIN FLJ20508"/>
    <property type="match status" value="1"/>
</dbReference>
<dbReference type="OrthoDB" id="6605214at2759"/>
<dbReference type="RefSeq" id="XP_024921020.1">
    <property type="nucleotide sequence ID" value="XM_025065252.1"/>
</dbReference>
<accession>A0A3P8VWC5</accession>
<reference evidence="1" key="3">
    <citation type="submission" date="2025-09" db="UniProtKB">
        <authorList>
            <consortium name="Ensembl"/>
        </authorList>
    </citation>
    <scope>IDENTIFICATION</scope>
</reference>
<dbReference type="InParanoid" id="A0A3P8VWC5"/>
<keyword evidence="2" id="KW-1185">Reference proteome</keyword>
<dbReference type="GO" id="GO:0005737">
    <property type="term" value="C:cytoplasm"/>
    <property type="evidence" value="ECO:0007669"/>
    <property type="project" value="TreeGrafter"/>
</dbReference>